<evidence type="ECO:0000256" key="14">
    <source>
        <dbReference type="ARBA" id="ARBA00048988"/>
    </source>
</evidence>
<dbReference type="SMART" id="SM00487">
    <property type="entry name" value="DEXDc"/>
    <property type="match status" value="1"/>
</dbReference>
<evidence type="ECO:0000259" key="17">
    <source>
        <dbReference type="PROSITE" id="PS51192"/>
    </source>
</evidence>
<feature type="domain" description="Helicase C-terminal" evidence="18">
    <location>
        <begin position="518"/>
        <end position="664"/>
    </location>
</feature>
<dbReference type="InterPro" id="IPR011545">
    <property type="entry name" value="DEAD/DEAH_box_helicase_dom"/>
</dbReference>
<dbReference type="Proteomes" id="UP000296079">
    <property type="component" value="Chromosome 1"/>
</dbReference>
<dbReference type="CDD" id="cd18811">
    <property type="entry name" value="SF2_C_RecG"/>
    <property type="match status" value="1"/>
</dbReference>
<dbReference type="GO" id="GO:0043138">
    <property type="term" value="F:3'-5' DNA helicase activity"/>
    <property type="evidence" value="ECO:0007669"/>
    <property type="project" value="UniProtKB-EC"/>
</dbReference>
<dbReference type="PROSITE" id="PS51192">
    <property type="entry name" value="HELICASE_ATP_BIND_1"/>
    <property type="match status" value="1"/>
</dbReference>
<evidence type="ECO:0000256" key="9">
    <source>
        <dbReference type="ARBA" id="ARBA00023172"/>
    </source>
</evidence>
<evidence type="ECO:0000313" key="19">
    <source>
        <dbReference type="EMBL" id="CAJ94186.1"/>
    </source>
</evidence>
<evidence type="ECO:0000256" key="6">
    <source>
        <dbReference type="ARBA" id="ARBA00022806"/>
    </source>
</evidence>
<evidence type="ECO:0000313" key="22">
    <source>
        <dbReference type="Proteomes" id="UP000296079"/>
    </source>
</evidence>
<dbReference type="InterPro" id="IPR001650">
    <property type="entry name" value="Helicase_C-like"/>
</dbReference>
<dbReference type="PANTHER" id="PTHR47964">
    <property type="entry name" value="ATP-DEPENDENT DNA HELICASE HOMOLOG RECG, CHLOROPLASTIC"/>
    <property type="match status" value="1"/>
</dbReference>
<dbReference type="InterPro" id="IPR045562">
    <property type="entry name" value="RecG_dom3_C"/>
</dbReference>
<evidence type="ECO:0000256" key="2">
    <source>
        <dbReference type="ARBA" id="ARBA00017846"/>
    </source>
</evidence>
<keyword evidence="10 15" id="KW-0234">DNA repair</keyword>
<keyword evidence="4 15" id="KW-0227">DNA damage</keyword>
<evidence type="ECO:0000256" key="16">
    <source>
        <dbReference type="SAM" id="MobiDB-lite"/>
    </source>
</evidence>
<evidence type="ECO:0000256" key="11">
    <source>
        <dbReference type="ARBA" id="ARBA00023235"/>
    </source>
</evidence>
<dbReference type="STRING" id="381666.H16_A3111"/>
<evidence type="ECO:0000259" key="18">
    <source>
        <dbReference type="PROSITE" id="PS51194"/>
    </source>
</evidence>
<dbReference type="NCBIfam" id="TIGR00643">
    <property type="entry name" value="recG"/>
    <property type="match status" value="1"/>
</dbReference>
<sequence>MPGTAAEPIHDPADAAKETAAPARGKAGEARGKAAASGTSSAAARLAKLGLRRPVDLVLHLPMRYEDETTLAPIAEAIHRAGLGLPAQVEGEVISNEVTFRPRRQLVVKIADDSGELTLRFLNFYGNQTKQMAEGVRLRVRGEVRGGFFGAEMVHPTVRPVVPGEALPDRLTPVYPSTAGIPQAYLRKAIGGTLSRTPMPETLPRAVLDGPLARLHLRPLADCLRLLHAPSPQESEAALADRSHPAWQRIKFDELLAQQISLRRAHAARREKTAPTMPRREGGLLTRFLAALPFRLTGAQQRVVEEIAADMTRPHPMHRLLQGDVGSGKTIVAALAACQAIDAGYQAALMAPTEILAEQHYRKLSAWLEPLGVPVAWLAGSQKARDKREAAARVESGQAQLVIGTHALIQDTVRFAKLGLSVVDEQHRFGVAQRLALRGKAGAADTPDSAATAAETVPHQLMMSATPIPRTLAMTYYADLDVSVIDELPPGRTPIVTRLVNDERRDEVIGRIHHAAAEGRQVYWVCPLIEESEALQLQTAVETYETLVAALPDLRVGLVHGRLPPAEKAAVMDDFSANRMQVLVATTVIEVGVDVPNASLMVIEHAERFGLAQLHQLRGRVGRGSAESVCLLMYQAPLSPTARERLATMRETTDGFEIARRDLEIRGPGEFLGARQSGEAMLRFADLQTDAWLVEYAQEAAELMLARYPEAVEAHLSRWLGGREHYLKA</sequence>
<dbReference type="NCBIfam" id="NF008166">
    <property type="entry name" value="PRK10917.1-4"/>
    <property type="match status" value="1"/>
</dbReference>
<dbReference type="Pfam" id="PF19833">
    <property type="entry name" value="RecG_dom3_C"/>
    <property type="match status" value="1"/>
</dbReference>
<evidence type="ECO:0000256" key="5">
    <source>
        <dbReference type="ARBA" id="ARBA00022801"/>
    </source>
</evidence>
<dbReference type="SUPFAM" id="SSF50249">
    <property type="entry name" value="Nucleic acid-binding proteins"/>
    <property type="match status" value="1"/>
</dbReference>
<dbReference type="InterPro" id="IPR027417">
    <property type="entry name" value="P-loop_NTPase"/>
</dbReference>
<keyword evidence="6 15" id="KW-0347">Helicase</keyword>
<dbReference type="eggNOG" id="COG1200">
    <property type="taxonomic scope" value="Bacteria"/>
</dbReference>
<keyword evidence="3 15" id="KW-0547">Nucleotide-binding</keyword>
<dbReference type="HOGENOM" id="CLU_005122_7_1_4"/>
<dbReference type="Pfam" id="PF00271">
    <property type="entry name" value="Helicase_C"/>
    <property type="match status" value="1"/>
</dbReference>
<dbReference type="Pfam" id="PF00270">
    <property type="entry name" value="DEAD"/>
    <property type="match status" value="1"/>
</dbReference>
<comment type="function">
    <text evidence="15">Plays a critical role in recombination and DNA repair. Helps process Holliday junction intermediates to mature products by catalyzing branch migration. Has replication fork regression activity, unwinds stalled or blocked replication forks to make a HJ that can be resolved. Has a DNA unwinding activity characteristic of a DNA helicase with 3'-5' polarity.</text>
</comment>
<evidence type="ECO:0000256" key="4">
    <source>
        <dbReference type="ARBA" id="ARBA00022763"/>
    </source>
</evidence>
<dbReference type="GO" id="GO:0003677">
    <property type="term" value="F:DNA binding"/>
    <property type="evidence" value="ECO:0007669"/>
    <property type="project" value="UniProtKB-KW"/>
</dbReference>
<dbReference type="InterPro" id="IPR033454">
    <property type="entry name" value="RecG_wedge"/>
</dbReference>
<organism evidence="19 21">
    <name type="scientific">Cupriavidus necator (strain ATCC 17699 / DSM 428 / KCTC 22496 / NCIMB 10442 / H16 / Stanier 337)</name>
    <name type="common">Ralstonia eutropha</name>
    <dbReference type="NCBI Taxonomy" id="381666"/>
    <lineage>
        <taxon>Bacteria</taxon>
        <taxon>Pseudomonadati</taxon>
        <taxon>Pseudomonadota</taxon>
        <taxon>Betaproteobacteria</taxon>
        <taxon>Burkholderiales</taxon>
        <taxon>Burkholderiaceae</taxon>
        <taxon>Cupriavidus</taxon>
    </lineage>
</organism>
<dbReference type="PROSITE" id="PS51194">
    <property type="entry name" value="HELICASE_CTER"/>
    <property type="match status" value="1"/>
</dbReference>
<evidence type="ECO:0000256" key="1">
    <source>
        <dbReference type="ARBA" id="ARBA00007504"/>
    </source>
</evidence>
<evidence type="ECO:0000256" key="15">
    <source>
        <dbReference type="RuleBase" id="RU363016"/>
    </source>
</evidence>
<dbReference type="GO" id="GO:0005524">
    <property type="term" value="F:ATP binding"/>
    <property type="evidence" value="ECO:0007669"/>
    <property type="project" value="UniProtKB-KW"/>
</dbReference>
<evidence type="ECO:0000256" key="8">
    <source>
        <dbReference type="ARBA" id="ARBA00023125"/>
    </source>
</evidence>
<dbReference type="RefSeq" id="WP_011615994.1">
    <property type="nucleotide sequence ID" value="NC_008313.1"/>
</dbReference>
<comment type="catalytic activity">
    <reaction evidence="14 15">
        <text>ATP + H2O = ADP + phosphate + H(+)</text>
        <dbReference type="Rhea" id="RHEA:13065"/>
        <dbReference type="ChEBI" id="CHEBI:15377"/>
        <dbReference type="ChEBI" id="CHEBI:15378"/>
        <dbReference type="ChEBI" id="CHEBI:30616"/>
        <dbReference type="ChEBI" id="CHEBI:43474"/>
        <dbReference type="ChEBI" id="CHEBI:456216"/>
        <dbReference type="EC" id="5.6.2.4"/>
    </reaction>
</comment>
<feature type="region of interest" description="Disordered" evidence="16">
    <location>
        <begin position="1"/>
        <end position="37"/>
    </location>
</feature>
<dbReference type="EMBL" id="AM260479">
    <property type="protein sequence ID" value="CAJ94186.1"/>
    <property type="molecule type" value="Genomic_DNA"/>
</dbReference>
<comment type="catalytic activity">
    <reaction evidence="12 15">
        <text>Couples ATP hydrolysis with the unwinding of duplex DNA by translocating in the 3'-5' direction.</text>
        <dbReference type="EC" id="5.6.2.4"/>
    </reaction>
</comment>
<comment type="similarity">
    <text evidence="1 15">Belongs to the helicase family. RecG subfamily.</text>
</comment>
<dbReference type="OrthoDB" id="9804325at2"/>
<dbReference type="InterPro" id="IPR004609">
    <property type="entry name" value="ATP-dep_DNA_helicase_RecG"/>
</dbReference>
<keyword evidence="7 15" id="KW-0067">ATP-binding</keyword>
<dbReference type="InterPro" id="IPR012340">
    <property type="entry name" value="NA-bd_OB-fold"/>
</dbReference>
<dbReference type="InterPro" id="IPR047112">
    <property type="entry name" value="RecG/Mfd"/>
</dbReference>
<dbReference type="FunFam" id="3.40.50.300:FF:000391">
    <property type="entry name" value="ATP-dependent DNA helicase RecG"/>
    <property type="match status" value="1"/>
</dbReference>
<evidence type="ECO:0000256" key="3">
    <source>
        <dbReference type="ARBA" id="ARBA00022741"/>
    </source>
</evidence>
<dbReference type="SUPFAM" id="SSF52540">
    <property type="entry name" value="P-loop containing nucleoside triphosphate hydrolases"/>
    <property type="match status" value="2"/>
</dbReference>
<proteinExistence type="inferred from homology"/>
<evidence type="ECO:0000256" key="13">
    <source>
        <dbReference type="ARBA" id="ARBA00034808"/>
    </source>
</evidence>
<dbReference type="Pfam" id="PF17191">
    <property type="entry name" value="RecG_wedge"/>
    <property type="match status" value="1"/>
</dbReference>
<evidence type="ECO:0000256" key="12">
    <source>
        <dbReference type="ARBA" id="ARBA00034617"/>
    </source>
</evidence>
<dbReference type="AlphaFoldDB" id="Q0K735"/>
<dbReference type="EC" id="5.6.2.4" evidence="13 15"/>
<dbReference type="Proteomes" id="UP000008210">
    <property type="component" value="Chromosome 1"/>
</dbReference>
<name>Q0K735_CUPNH</name>
<keyword evidence="5 15" id="KW-0378">Hydrolase</keyword>
<dbReference type="KEGG" id="reh:H16_A3111"/>
<keyword evidence="21" id="KW-1185">Reference proteome</keyword>
<dbReference type="GO" id="GO:0016787">
    <property type="term" value="F:hydrolase activity"/>
    <property type="evidence" value="ECO:0007669"/>
    <property type="project" value="UniProtKB-KW"/>
</dbReference>
<feature type="domain" description="Helicase ATP-binding" evidence="17">
    <location>
        <begin position="310"/>
        <end position="485"/>
    </location>
</feature>
<evidence type="ECO:0000313" key="21">
    <source>
        <dbReference type="Proteomes" id="UP000008210"/>
    </source>
</evidence>
<gene>
    <name evidence="19" type="primary">cG</name>
    <name evidence="20" type="synonym">recG</name>
    <name evidence="19" type="ordered locus">H16_A3111</name>
    <name evidence="20" type="ORF">E6A55_15855</name>
</gene>
<dbReference type="Gene3D" id="3.40.50.300">
    <property type="entry name" value="P-loop containing nucleotide triphosphate hydrolases"/>
    <property type="match status" value="2"/>
</dbReference>
<keyword evidence="8" id="KW-0238">DNA-binding</keyword>
<dbReference type="CDD" id="cd04488">
    <property type="entry name" value="RecG_wedge_OBF"/>
    <property type="match status" value="1"/>
</dbReference>
<dbReference type="PATRIC" id="fig|381666.6.peg.3516"/>
<dbReference type="NCBIfam" id="NF008168">
    <property type="entry name" value="PRK10917.2-2"/>
    <property type="match status" value="1"/>
</dbReference>
<accession>Q0K735</accession>
<feature type="compositionally biased region" description="Basic and acidic residues" evidence="16">
    <location>
        <begin position="8"/>
        <end position="17"/>
    </location>
</feature>
<evidence type="ECO:0000313" key="20">
    <source>
        <dbReference type="EMBL" id="QCC01949.1"/>
    </source>
</evidence>
<dbReference type="GO" id="GO:0006310">
    <property type="term" value="P:DNA recombination"/>
    <property type="evidence" value="ECO:0007669"/>
    <property type="project" value="UniProtKB-UniRule"/>
</dbReference>
<dbReference type="GO" id="GO:0006281">
    <property type="term" value="P:DNA repair"/>
    <property type="evidence" value="ECO:0007669"/>
    <property type="project" value="UniProtKB-UniRule"/>
</dbReference>
<dbReference type="NCBIfam" id="NF008165">
    <property type="entry name" value="PRK10917.1-3"/>
    <property type="match status" value="1"/>
</dbReference>
<keyword evidence="9 15" id="KW-0233">DNA recombination</keyword>
<protein>
    <recommendedName>
        <fullName evidence="2 15">ATP-dependent DNA helicase RecG</fullName>
        <ecNumber evidence="13 15">5.6.2.4</ecNumber>
    </recommendedName>
</protein>
<dbReference type="InterPro" id="IPR014001">
    <property type="entry name" value="Helicase_ATP-bd"/>
</dbReference>
<reference evidence="19 21" key="1">
    <citation type="journal article" date="2006" name="Nat. Biotechnol.">
        <title>Genome sequence of the bioplastic-producing 'Knallgas' bacterium Ralstonia eutropha H16.</title>
        <authorList>
            <person name="Pohlmann A."/>
            <person name="Fricke W.F."/>
            <person name="Reinecke F."/>
            <person name="Kusian B."/>
            <person name="Liesegang H."/>
            <person name="Cramm R."/>
            <person name="Eitinger T."/>
            <person name="Ewering C."/>
            <person name="Potter M."/>
            <person name="Schwartz E."/>
            <person name="Strittmatter A."/>
            <person name="Voss I."/>
            <person name="Gottschalk G."/>
            <person name="Steinbuechel A."/>
            <person name="Friedrich B."/>
            <person name="Bowien B."/>
        </authorList>
    </citation>
    <scope>NUCLEOTIDE SEQUENCE [LARGE SCALE GENOMIC DNA]</scope>
    <source>
        <strain evidence="21">ATCC 17699 / DSM 428 / KCTC 22496 / NCIMB 10442 / H16 / Stanier 337</strain>
        <strain evidence="19">H16</strain>
    </source>
</reference>
<dbReference type="PANTHER" id="PTHR47964:SF1">
    <property type="entry name" value="ATP-DEPENDENT DNA HELICASE HOMOLOG RECG, CHLOROPLASTIC"/>
    <property type="match status" value="1"/>
</dbReference>
<dbReference type="EMBL" id="CP039287">
    <property type="protein sequence ID" value="QCC01949.1"/>
    <property type="molecule type" value="Genomic_DNA"/>
</dbReference>
<reference evidence="20 22" key="2">
    <citation type="submission" date="2019-04" db="EMBL/GenBank/DDBJ databases">
        <title>Long-read de novo sequencing of Cupriavidus necator H16.</title>
        <authorList>
            <person name="Little G.T."/>
            <person name="Ehsaan M."/>
            <person name="Arenas-Lopez C."/>
            <person name="Jawed K."/>
            <person name="Winzer K."/>
            <person name="Kovacs K."/>
            <person name="Malys N."/>
            <person name="Minton N.P."/>
        </authorList>
    </citation>
    <scope>NUCLEOTIDE SEQUENCE [LARGE SCALE GENOMIC DNA]</scope>
    <source>
        <strain evidence="20 22">H16</strain>
    </source>
</reference>
<evidence type="ECO:0000256" key="10">
    <source>
        <dbReference type="ARBA" id="ARBA00023204"/>
    </source>
</evidence>
<evidence type="ECO:0000256" key="7">
    <source>
        <dbReference type="ARBA" id="ARBA00022840"/>
    </source>
</evidence>
<dbReference type="SMART" id="SM00490">
    <property type="entry name" value="HELICc"/>
    <property type="match status" value="1"/>
</dbReference>
<dbReference type="CDD" id="cd17992">
    <property type="entry name" value="DEXHc_RecG"/>
    <property type="match status" value="1"/>
</dbReference>
<keyword evidence="11" id="KW-0413">Isomerase</keyword>
<dbReference type="NCBIfam" id="NF008163">
    <property type="entry name" value="PRK10917.1-1"/>
    <property type="match status" value="1"/>
</dbReference>